<dbReference type="Proteomes" id="UP001154114">
    <property type="component" value="Chromosome 19"/>
</dbReference>
<gene>
    <name evidence="2" type="ORF">CINC_LOCUS5130</name>
</gene>
<sequence length="153" mass="16714">MNCTAIGKVIKANKHLADVEQYKHQCAALHGKKTSAVTDTNTHQIGVAPHMHTSYMQAPKPPLTDRIDHQQMDVGERYSLQALADPAHRLFVRHACDVRQSVTSRPAAGARQRTTGQPGWRHGPGPGPGTRVAVAVLVLCFIRPPQYSGPERS</sequence>
<evidence type="ECO:0000313" key="2">
    <source>
        <dbReference type="EMBL" id="CAD0203479.1"/>
    </source>
</evidence>
<name>A0A9N8KUV7_CHRIL</name>
<dbReference type="AlphaFoldDB" id="A0A9N8KUV7"/>
<evidence type="ECO:0000313" key="3">
    <source>
        <dbReference type="Proteomes" id="UP001154114"/>
    </source>
</evidence>
<dbReference type="EMBL" id="LR824022">
    <property type="protein sequence ID" value="CAD0203479.1"/>
    <property type="molecule type" value="Genomic_DNA"/>
</dbReference>
<evidence type="ECO:0000256" key="1">
    <source>
        <dbReference type="SAM" id="MobiDB-lite"/>
    </source>
</evidence>
<reference evidence="2" key="1">
    <citation type="submission" date="2021-12" db="EMBL/GenBank/DDBJ databases">
        <authorList>
            <person name="King R."/>
        </authorList>
    </citation>
    <scope>NUCLEOTIDE SEQUENCE</scope>
</reference>
<proteinExistence type="predicted"/>
<protein>
    <submittedName>
        <fullName evidence="2">Uncharacterized protein</fullName>
    </submittedName>
</protein>
<accession>A0A9N8KUV7</accession>
<feature type="region of interest" description="Disordered" evidence="1">
    <location>
        <begin position="102"/>
        <end position="128"/>
    </location>
</feature>
<organism evidence="2 3">
    <name type="scientific">Chrysodeixis includens</name>
    <name type="common">Soybean looper</name>
    <name type="synonym">Pseudoplusia includens</name>
    <dbReference type="NCBI Taxonomy" id="689277"/>
    <lineage>
        <taxon>Eukaryota</taxon>
        <taxon>Metazoa</taxon>
        <taxon>Ecdysozoa</taxon>
        <taxon>Arthropoda</taxon>
        <taxon>Hexapoda</taxon>
        <taxon>Insecta</taxon>
        <taxon>Pterygota</taxon>
        <taxon>Neoptera</taxon>
        <taxon>Endopterygota</taxon>
        <taxon>Lepidoptera</taxon>
        <taxon>Glossata</taxon>
        <taxon>Ditrysia</taxon>
        <taxon>Noctuoidea</taxon>
        <taxon>Noctuidae</taxon>
        <taxon>Plusiinae</taxon>
        <taxon>Chrysodeixis</taxon>
    </lineage>
</organism>
<keyword evidence="3" id="KW-1185">Reference proteome</keyword>